<dbReference type="EMBL" id="CP014782">
    <property type="protein sequence ID" value="AQS39798.1"/>
    <property type="molecule type" value="Genomic_DNA"/>
</dbReference>
<organism evidence="2 3">
    <name type="scientific">Shewanella psychrophila</name>
    <dbReference type="NCBI Taxonomy" id="225848"/>
    <lineage>
        <taxon>Bacteria</taxon>
        <taxon>Pseudomonadati</taxon>
        <taxon>Pseudomonadota</taxon>
        <taxon>Gammaproteobacteria</taxon>
        <taxon>Alteromonadales</taxon>
        <taxon>Shewanellaceae</taxon>
        <taxon>Shewanella</taxon>
    </lineage>
</organism>
<dbReference type="InterPro" id="IPR046099">
    <property type="entry name" value="DUF6035"/>
</dbReference>
<name>A0A1S6HWK8_9GAMM</name>
<protein>
    <recommendedName>
        <fullName evidence="1">DUF6035 domain-containing protein</fullName>
    </recommendedName>
</protein>
<gene>
    <name evidence="2" type="ORF">Sps_04715</name>
</gene>
<dbReference type="KEGG" id="spsw:Sps_04715"/>
<evidence type="ECO:0000313" key="3">
    <source>
        <dbReference type="Proteomes" id="UP000189545"/>
    </source>
</evidence>
<dbReference type="OrthoDB" id="5900014at2"/>
<reference evidence="2 3" key="1">
    <citation type="submission" date="2016-03" db="EMBL/GenBank/DDBJ databases">
        <title>Complete genome sequence of Shewanella psychrophila WP2, a deep sea bacterium isolated from west Pacific sediment.</title>
        <authorList>
            <person name="Xu G."/>
            <person name="Jian H."/>
        </authorList>
    </citation>
    <scope>NUCLEOTIDE SEQUENCE [LARGE SCALE GENOMIC DNA]</scope>
    <source>
        <strain evidence="2 3">WP2</strain>
    </source>
</reference>
<feature type="domain" description="DUF6035" evidence="1">
    <location>
        <begin position="111"/>
        <end position="217"/>
    </location>
</feature>
<evidence type="ECO:0000313" key="2">
    <source>
        <dbReference type="EMBL" id="AQS39798.1"/>
    </source>
</evidence>
<dbReference type="AlphaFoldDB" id="A0A1S6HWK8"/>
<dbReference type="Pfam" id="PF19500">
    <property type="entry name" value="DUF6035"/>
    <property type="match status" value="1"/>
</dbReference>
<evidence type="ECO:0000259" key="1">
    <source>
        <dbReference type="Pfam" id="PF19500"/>
    </source>
</evidence>
<keyword evidence="3" id="KW-1185">Reference proteome</keyword>
<sequence length="752" mass="87589">MDTFERHSFWEVLIKGHQRPVLATDVLKVCGDNVQAHDSPLIKAKIAQSLADTPNYPFLACAECGNPLIFRKGGINSTDHFFHSFHHVIDEEKFKLCQFYSKANSALLSNIYKGEGKWHLETKQKLALLLDNSNTVKPSSVFVEKYIFDDSHDVNVRRRPDIQFEDNVGKLWALELTRWWMNPLTIEQREAFYRKKKINLLWLFSPDCKIRNRSTWEQIMFGSNITDEQNIVDTINAPRAQCNAFTISDQAMLVSERLNQLSFEVEYPVYHFSEADNLIEANFKTDLASLNDLVTSPEHHLPYAVNTYDSLLEAKEDARRYNRSKFADLLKSLRYEYYRMRSASDLQAWSLDFSIETLRSFDALIPTGFKLSSRALSLRASLYNQYSHSKKQAVRDSMAIAIKQIRSNYYWAKSGRNCTVIESQGYLNRDLILQLPDRYRFTLKIMAMYNIVETQILKQKERKETAKQIRYLKKQYKTYRELAVPESHDLRVLAKYISGLVRDIGEQSPRLLRLARALQGEVSGLNEQYHALQASYKERGKELIYENIERVNRELYLFKTGLEQNGLTELPISNSTTGIKFKRLVNDCEKYDLPEELDVLQNMMFEYEEALYVDVMSQKYPLIQLAVTNDFDFNVDYDDEVHKLILACKAIMTGKSKGELELKYIQKGEGRLLELYVYKVACELLWVQSLQKLPSNDVLIQIRKNGGLRARRIIRALKPVIKNHSSDIQLDYANWLYSINKFSSENPKAIRY</sequence>
<accession>A0A1S6HWK8</accession>
<dbReference type="RefSeq" id="WP_077754652.1">
    <property type="nucleotide sequence ID" value="NZ_CP014782.1"/>
</dbReference>
<dbReference type="Proteomes" id="UP000189545">
    <property type="component" value="Chromosome"/>
</dbReference>
<proteinExistence type="predicted"/>